<dbReference type="AlphaFoldDB" id="A0AAX2LXH9"/>
<reference evidence="9 10" key="1">
    <citation type="submission" date="2018-06" db="EMBL/GenBank/DDBJ databases">
        <authorList>
            <consortium name="Pathogen Informatics"/>
            <person name="Doyle S."/>
        </authorList>
    </citation>
    <scope>NUCLEOTIDE SEQUENCE [LARGE SCALE GENOMIC DNA]</scope>
    <source>
        <strain evidence="9 10">NCTC11327</strain>
    </source>
</reference>
<name>A0AAX2LXH9_VIBFL</name>
<dbReference type="InterPro" id="IPR020084">
    <property type="entry name" value="NUDIX_hydrolase_CS"/>
</dbReference>
<protein>
    <recommendedName>
        <fullName evidence="4">GDP-mannose pyrophosphatase</fullName>
    </recommendedName>
    <alternativeName>
        <fullName evidence="6">GDP-mannose hydrolase</fullName>
    </alternativeName>
    <alternativeName>
        <fullName evidence="7">GDPMK</fullName>
    </alternativeName>
</protein>
<evidence type="ECO:0000256" key="5">
    <source>
        <dbReference type="ARBA" id="ARBA00022801"/>
    </source>
</evidence>
<organism evidence="9 10">
    <name type="scientific">Vibrio fluvialis</name>
    <dbReference type="NCBI Taxonomy" id="676"/>
    <lineage>
        <taxon>Bacteria</taxon>
        <taxon>Pseudomonadati</taxon>
        <taxon>Pseudomonadota</taxon>
        <taxon>Gammaproteobacteria</taxon>
        <taxon>Vibrionales</taxon>
        <taxon>Vibrionaceae</taxon>
        <taxon>Vibrio</taxon>
    </lineage>
</organism>
<evidence type="ECO:0000256" key="4">
    <source>
        <dbReference type="ARBA" id="ARBA00016377"/>
    </source>
</evidence>
<evidence type="ECO:0000256" key="6">
    <source>
        <dbReference type="ARBA" id="ARBA00032162"/>
    </source>
</evidence>
<dbReference type="Proteomes" id="UP000254626">
    <property type="component" value="Unassembled WGS sequence"/>
</dbReference>
<dbReference type="SUPFAM" id="SSF55811">
    <property type="entry name" value="Nudix"/>
    <property type="match status" value="1"/>
</dbReference>
<sequence length="201" mass="22395">MTVANSNSLILINNAINNQTRLSPNLKIICMSKTIHTWKTISLIEEEVQLPNGRTVTHTTIEHPGAAVILPVTTDNKVVVIRQFRPSLKKWLLELPAGTIEKGEQPLACAQRELEEETGYSASQFIELGQVTPLAGFCDEIQYLYVAKQLSKTARFECDDDEVIEVLELSIHELEQKIIEGEISDSKTIACLSKAKLCGYL</sequence>
<dbReference type="PROSITE" id="PS51462">
    <property type="entry name" value="NUDIX"/>
    <property type="match status" value="1"/>
</dbReference>
<comment type="cofactor">
    <cofactor evidence="2">
        <name>Mg(2+)</name>
        <dbReference type="ChEBI" id="CHEBI:18420"/>
    </cofactor>
</comment>
<comment type="similarity">
    <text evidence="3">Belongs to the Nudix hydrolase family. NudK subfamily.</text>
</comment>
<feature type="domain" description="Nudix hydrolase" evidence="8">
    <location>
        <begin position="61"/>
        <end position="191"/>
    </location>
</feature>
<dbReference type="GO" id="GO:0005829">
    <property type="term" value="C:cytosol"/>
    <property type="evidence" value="ECO:0007669"/>
    <property type="project" value="TreeGrafter"/>
</dbReference>
<dbReference type="CDD" id="cd03424">
    <property type="entry name" value="NUDIX_ADPRase_Nudt5_UGPPase_Nudt14"/>
    <property type="match status" value="1"/>
</dbReference>
<dbReference type="GO" id="GO:0019693">
    <property type="term" value="P:ribose phosphate metabolic process"/>
    <property type="evidence" value="ECO:0007669"/>
    <property type="project" value="TreeGrafter"/>
</dbReference>
<dbReference type="GO" id="GO:0016787">
    <property type="term" value="F:hydrolase activity"/>
    <property type="evidence" value="ECO:0007669"/>
    <property type="project" value="UniProtKB-KW"/>
</dbReference>
<evidence type="ECO:0000256" key="7">
    <source>
        <dbReference type="ARBA" id="ARBA00032272"/>
    </source>
</evidence>
<dbReference type="GO" id="GO:0006753">
    <property type="term" value="P:nucleoside phosphate metabolic process"/>
    <property type="evidence" value="ECO:0007669"/>
    <property type="project" value="TreeGrafter"/>
</dbReference>
<dbReference type="PROSITE" id="PS00893">
    <property type="entry name" value="NUDIX_BOX"/>
    <property type="match status" value="1"/>
</dbReference>
<dbReference type="PANTHER" id="PTHR11839">
    <property type="entry name" value="UDP/ADP-SUGAR PYROPHOSPHATASE"/>
    <property type="match status" value="1"/>
</dbReference>
<evidence type="ECO:0000256" key="2">
    <source>
        <dbReference type="ARBA" id="ARBA00001946"/>
    </source>
</evidence>
<dbReference type="InterPro" id="IPR015797">
    <property type="entry name" value="NUDIX_hydrolase-like_dom_sf"/>
</dbReference>
<accession>A0AAX2LXH9</accession>
<comment type="catalytic activity">
    <reaction evidence="1">
        <text>GDP-alpha-D-mannose + H2O = alpha-D-mannose 1-phosphate + GMP + 2 H(+)</text>
        <dbReference type="Rhea" id="RHEA:27978"/>
        <dbReference type="ChEBI" id="CHEBI:15377"/>
        <dbReference type="ChEBI" id="CHEBI:15378"/>
        <dbReference type="ChEBI" id="CHEBI:57527"/>
        <dbReference type="ChEBI" id="CHEBI:58115"/>
        <dbReference type="ChEBI" id="CHEBI:58409"/>
    </reaction>
</comment>
<gene>
    <name evidence="9" type="primary">nudF_2</name>
    <name evidence="9" type="ORF">NCTC11327_03981</name>
</gene>
<evidence type="ECO:0000313" key="9">
    <source>
        <dbReference type="EMBL" id="SUQ27113.1"/>
    </source>
</evidence>
<dbReference type="EMBL" id="UHIP01000002">
    <property type="protein sequence ID" value="SUQ27113.1"/>
    <property type="molecule type" value="Genomic_DNA"/>
</dbReference>
<dbReference type="Pfam" id="PF00293">
    <property type="entry name" value="NUDIX"/>
    <property type="match status" value="1"/>
</dbReference>
<evidence type="ECO:0000259" key="8">
    <source>
        <dbReference type="PROSITE" id="PS51462"/>
    </source>
</evidence>
<keyword evidence="5 9" id="KW-0378">Hydrolase</keyword>
<dbReference type="InterPro" id="IPR000086">
    <property type="entry name" value="NUDIX_hydrolase_dom"/>
</dbReference>
<proteinExistence type="inferred from homology"/>
<evidence type="ECO:0000256" key="3">
    <source>
        <dbReference type="ARBA" id="ARBA00007275"/>
    </source>
</evidence>
<comment type="caution">
    <text evidence="9">The sequence shown here is derived from an EMBL/GenBank/DDBJ whole genome shotgun (WGS) entry which is preliminary data.</text>
</comment>
<evidence type="ECO:0000256" key="1">
    <source>
        <dbReference type="ARBA" id="ARBA00000847"/>
    </source>
</evidence>
<dbReference type="PANTHER" id="PTHR11839:SF18">
    <property type="entry name" value="NUDIX HYDROLASE DOMAIN-CONTAINING PROTEIN"/>
    <property type="match status" value="1"/>
</dbReference>
<evidence type="ECO:0000313" key="10">
    <source>
        <dbReference type="Proteomes" id="UP000254626"/>
    </source>
</evidence>
<dbReference type="Gene3D" id="3.90.79.10">
    <property type="entry name" value="Nucleoside Triphosphate Pyrophosphohydrolase"/>
    <property type="match status" value="1"/>
</dbReference>